<proteinExistence type="predicted"/>
<gene>
    <name evidence="1" type="ORF">PAPOLLO_LOCUS10047</name>
</gene>
<organism evidence="1 2">
    <name type="scientific">Parnassius apollo</name>
    <name type="common">Apollo butterfly</name>
    <name type="synonym">Papilio apollo</name>
    <dbReference type="NCBI Taxonomy" id="110799"/>
    <lineage>
        <taxon>Eukaryota</taxon>
        <taxon>Metazoa</taxon>
        <taxon>Ecdysozoa</taxon>
        <taxon>Arthropoda</taxon>
        <taxon>Hexapoda</taxon>
        <taxon>Insecta</taxon>
        <taxon>Pterygota</taxon>
        <taxon>Neoptera</taxon>
        <taxon>Endopterygota</taxon>
        <taxon>Lepidoptera</taxon>
        <taxon>Glossata</taxon>
        <taxon>Ditrysia</taxon>
        <taxon>Papilionoidea</taxon>
        <taxon>Papilionidae</taxon>
        <taxon>Parnassiinae</taxon>
        <taxon>Parnassini</taxon>
        <taxon>Parnassius</taxon>
        <taxon>Parnassius</taxon>
    </lineage>
</organism>
<dbReference type="Proteomes" id="UP000691718">
    <property type="component" value="Unassembled WGS sequence"/>
</dbReference>
<evidence type="ECO:0000313" key="1">
    <source>
        <dbReference type="EMBL" id="CAG4980479.1"/>
    </source>
</evidence>
<reference evidence="1" key="1">
    <citation type="submission" date="2021-04" db="EMBL/GenBank/DDBJ databases">
        <authorList>
            <person name="Tunstrom K."/>
        </authorList>
    </citation>
    <scope>NUCLEOTIDE SEQUENCE</scope>
</reference>
<dbReference type="OrthoDB" id="5876240at2759"/>
<dbReference type="AlphaFoldDB" id="A0A8S3WUW2"/>
<name>A0A8S3WUW2_PARAO</name>
<keyword evidence="2" id="KW-1185">Reference proteome</keyword>
<sequence>MILTGKVQSNITSVAESVVMELIDGLLDEGRVLYTDNCTKYQCTSSGLTVAAQKDALSGHSSIEPETSASRCDCCQNKKGDIAAQETSDGMVVLKRRDKRIVSALSTKHSELKTVAKKKLARIKLP</sequence>
<evidence type="ECO:0000313" key="2">
    <source>
        <dbReference type="Proteomes" id="UP000691718"/>
    </source>
</evidence>
<dbReference type="EMBL" id="CAJQZP010000714">
    <property type="protein sequence ID" value="CAG4980479.1"/>
    <property type="molecule type" value="Genomic_DNA"/>
</dbReference>
<accession>A0A8S3WUW2</accession>
<comment type="caution">
    <text evidence="1">The sequence shown here is derived from an EMBL/GenBank/DDBJ whole genome shotgun (WGS) entry which is preliminary data.</text>
</comment>
<protein>
    <submittedName>
        <fullName evidence="1">(apollo) hypothetical protein</fullName>
    </submittedName>
</protein>